<proteinExistence type="inferred from homology"/>
<dbReference type="AlphaFoldDB" id="A0A7J0HG16"/>
<evidence type="ECO:0000313" key="4">
    <source>
        <dbReference type="EMBL" id="GFZ22063.1"/>
    </source>
</evidence>
<dbReference type="Proteomes" id="UP000585474">
    <property type="component" value="Unassembled WGS sequence"/>
</dbReference>
<feature type="domain" description="FAF" evidence="3">
    <location>
        <begin position="139"/>
        <end position="190"/>
    </location>
</feature>
<dbReference type="PANTHER" id="PTHR33155">
    <property type="entry name" value="FANTASTIC FOUR-LIKE PROTEIN (DUF3049)"/>
    <property type="match status" value="1"/>
</dbReference>
<feature type="compositionally biased region" description="Acidic residues" evidence="2">
    <location>
        <begin position="201"/>
        <end position="225"/>
    </location>
</feature>
<comment type="caution">
    <text evidence="4">The sequence shown here is derived from an EMBL/GenBank/DDBJ whole genome shotgun (WGS) entry which is preliminary data.</text>
</comment>
<dbReference type="Pfam" id="PF11250">
    <property type="entry name" value="FAF"/>
    <property type="match status" value="1"/>
</dbReference>
<keyword evidence="5" id="KW-1185">Reference proteome</keyword>
<evidence type="ECO:0000256" key="2">
    <source>
        <dbReference type="SAM" id="MobiDB-lite"/>
    </source>
</evidence>
<evidence type="ECO:0000313" key="5">
    <source>
        <dbReference type="Proteomes" id="UP000585474"/>
    </source>
</evidence>
<feature type="compositionally biased region" description="Basic and acidic residues" evidence="2">
    <location>
        <begin position="226"/>
        <end position="242"/>
    </location>
</feature>
<name>A0A7J0HG16_9ERIC</name>
<feature type="region of interest" description="Disordered" evidence="2">
    <location>
        <begin position="27"/>
        <end position="75"/>
    </location>
</feature>
<dbReference type="PANTHER" id="PTHR33155:SF4">
    <property type="entry name" value="PROTEIN FANTASTIC FOUR 3"/>
    <property type="match status" value="1"/>
</dbReference>
<comment type="similarity">
    <text evidence="1">Belongs to the fantastic four family.</text>
</comment>
<feature type="region of interest" description="Disordered" evidence="2">
    <location>
        <begin position="201"/>
        <end position="242"/>
    </location>
</feature>
<dbReference type="EMBL" id="BJWL01000029">
    <property type="protein sequence ID" value="GFZ22063.1"/>
    <property type="molecule type" value="Genomic_DNA"/>
</dbReference>
<gene>
    <name evidence="4" type="ORF">Acr_29g0012250</name>
</gene>
<evidence type="ECO:0000259" key="3">
    <source>
        <dbReference type="Pfam" id="PF11250"/>
    </source>
</evidence>
<evidence type="ECO:0000256" key="1">
    <source>
        <dbReference type="ARBA" id="ARBA00008690"/>
    </source>
</evidence>
<sequence>MSTVVFQQLNSLGSQLKETRTLSLKFKSNNGETNHNSSNPNMGNWNFLQSLSNTSQNPKSSSYSHPMAKQSSPKLTTKSLEMCTENLGSETGSDTTEITDFSLSSLELDRVEDPTTGAQNLRQNLKSRKLVDSPRNFPPPPLTTISGTSAMLVQTHREGGRVIIQAVEATSWPVTCLRAERSDGRLRLCFLKDCCDIEEVENEANEEEEEEEDFEEEEESEEESGVCEREDMKGNSLDGRGKMGMENFRRVEACKFVGYGNRRLCNWGAFGVATS</sequence>
<accession>A0A7J0HG16</accession>
<organism evidence="4 5">
    <name type="scientific">Actinidia rufa</name>
    <dbReference type="NCBI Taxonomy" id="165716"/>
    <lineage>
        <taxon>Eukaryota</taxon>
        <taxon>Viridiplantae</taxon>
        <taxon>Streptophyta</taxon>
        <taxon>Embryophyta</taxon>
        <taxon>Tracheophyta</taxon>
        <taxon>Spermatophyta</taxon>
        <taxon>Magnoliopsida</taxon>
        <taxon>eudicotyledons</taxon>
        <taxon>Gunneridae</taxon>
        <taxon>Pentapetalae</taxon>
        <taxon>asterids</taxon>
        <taxon>Ericales</taxon>
        <taxon>Actinidiaceae</taxon>
        <taxon>Actinidia</taxon>
    </lineage>
</organism>
<dbReference type="InterPro" id="IPR021410">
    <property type="entry name" value="FAF"/>
</dbReference>
<protein>
    <recommendedName>
        <fullName evidence="3">FAF domain-containing protein</fullName>
    </recommendedName>
</protein>
<reference evidence="4 5" key="1">
    <citation type="submission" date="2019-07" db="EMBL/GenBank/DDBJ databases">
        <title>De Novo Assembly of kiwifruit Actinidia rufa.</title>
        <authorList>
            <person name="Sugita-Konishi S."/>
            <person name="Sato K."/>
            <person name="Mori E."/>
            <person name="Abe Y."/>
            <person name="Kisaki G."/>
            <person name="Hamano K."/>
            <person name="Suezawa K."/>
            <person name="Otani M."/>
            <person name="Fukuda T."/>
            <person name="Manabe T."/>
            <person name="Gomi K."/>
            <person name="Tabuchi M."/>
            <person name="Akimitsu K."/>
            <person name="Kataoka I."/>
        </authorList>
    </citation>
    <scope>NUCLEOTIDE SEQUENCE [LARGE SCALE GENOMIC DNA]</scope>
    <source>
        <strain evidence="5">cv. Fuchu</strain>
    </source>
</reference>
<dbReference type="OrthoDB" id="1916983at2759"/>
<dbReference type="InterPro" id="IPR046431">
    <property type="entry name" value="FAF_dom"/>
</dbReference>